<keyword evidence="1" id="KW-0732">Signal</keyword>
<proteinExistence type="predicted"/>
<protein>
    <submittedName>
        <fullName evidence="3">Uncharacterized protein</fullName>
    </submittedName>
</protein>
<evidence type="ECO:0000313" key="2">
    <source>
        <dbReference type="Proteomes" id="UP000887575"/>
    </source>
</evidence>
<feature type="signal peptide" evidence="1">
    <location>
        <begin position="1"/>
        <end position="19"/>
    </location>
</feature>
<evidence type="ECO:0000256" key="1">
    <source>
        <dbReference type="SAM" id="SignalP"/>
    </source>
</evidence>
<feature type="chain" id="PRO_5042110072" evidence="1">
    <location>
        <begin position="20"/>
        <end position="935"/>
    </location>
</feature>
<keyword evidence="2" id="KW-1185">Reference proteome</keyword>
<dbReference type="WBParaSite" id="MBELARI_LOCUS9365">
    <property type="protein sequence ID" value="MBELARI_LOCUS9365"/>
    <property type="gene ID" value="MBELARI_LOCUS9365"/>
</dbReference>
<dbReference type="PROSITE" id="PS51257">
    <property type="entry name" value="PROKAR_LIPOPROTEIN"/>
    <property type="match status" value="1"/>
</dbReference>
<accession>A0AAF3FT60</accession>
<organism evidence="2 3">
    <name type="scientific">Mesorhabditis belari</name>
    <dbReference type="NCBI Taxonomy" id="2138241"/>
    <lineage>
        <taxon>Eukaryota</taxon>
        <taxon>Metazoa</taxon>
        <taxon>Ecdysozoa</taxon>
        <taxon>Nematoda</taxon>
        <taxon>Chromadorea</taxon>
        <taxon>Rhabditida</taxon>
        <taxon>Rhabditina</taxon>
        <taxon>Rhabditomorpha</taxon>
        <taxon>Rhabditoidea</taxon>
        <taxon>Rhabditidae</taxon>
        <taxon>Mesorhabditinae</taxon>
        <taxon>Mesorhabditis</taxon>
    </lineage>
</organism>
<dbReference type="Proteomes" id="UP000887575">
    <property type="component" value="Unassembled WGS sequence"/>
</dbReference>
<sequence length="935" mass="106255">MRLLSLACLLGLSLTAVFGCGYGKGDYSSTFIEHVSVIFSIETAYWTISYEYDVWYNGSSTTDQNNETLTAAYFITLLESYEKGELTLVTTEPTYGYINYLYGMSWIFYGLQYTDTFYIDMVTQYTDSCGYDTFTYTGTTPAPTPPATLEDSQKEKAKKVFACYEYQGYTWESEVWNQTDSCWTQFVTTGMSQGAIDQTNTQCVQLGLYYSMYPEMLVPGCSPDMSVTCSVEQYYEVIGYIFSTEETRISFATAFYNYFYSCPGAPKEIQWSKVIKDSCIIKGGDVSIVATSGECGGMEMVEPCVEMIYQLIDQQNEQVMWFITIYMKNILNISPITSTVTLTENVQMYTYMMEQIATSGGFISWTVYVEFFARWEAFCGTKVTVTWIEVEIWITEFFNVCCHWTLPYTTPAPTMITEVSTMVTEEVTGFSTGETAMSTGETGFTTGETGFTTGETAMSTGETGFTTGETGFTTGVPTEATCVISTPEEECAYIISYFRFIGFLYVNKTWRDSLNTKCRGHKEKHPHSSNKDKAKHFVKSTHECARDLGTCGGPDCVPPAELASTYEPVIEEGPQPPAGEDSWEFFVNFAIEVWLVGDYTILNECACAMAEYSSSFPTGDDFSHQTGDGDEPTVAPTCDEIKSNTGIFIFFQFIAVECGFQDSFFWVQWILKFKAIFFSLDWDCGCWGEFIWTWSIDWIELIYTFLEAMCCGCTPTEMPIPTPQKSVGTWDIFRFFVSFCSNVEYRETFECFMSWYFELNGYVTFETMTFTEVYECMSIFIDYMIIVVDHPDTPKKPKGSLTITYDEFMYTCMYWVSFKGDDKMCNLFDEKYEKCKDKASGESHEKSNSHEVPSEPGSDMCEFVIKYMAICHGVWGTSAWSEYWVSWSSGWEVASSQGTSKEQWVQEQMLCDNAIQMICEWEGPWATEEPSTVAP</sequence>
<evidence type="ECO:0000313" key="3">
    <source>
        <dbReference type="WBParaSite" id="MBELARI_LOCUS9365"/>
    </source>
</evidence>
<name>A0AAF3FT60_9BILA</name>
<dbReference type="AlphaFoldDB" id="A0AAF3FT60"/>
<reference evidence="3" key="1">
    <citation type="submission" date="2024-02" db="UniProtKB">
        <authorList>
            <consortium name="WormBaseParasite"/>
        </authorList>
    </citation>
    <scope>IDENTIFICATION</scope>
</reference>